<dbReference type="EMBL" id="CP017774">
    <property type="protein sequence ID" value="APA00047.1"/>
    <property type="molecule type" value="Genomic_DNA"/>
</dbReference>
<keyword evidence="2" id="KW-1185">Reference proteome</keyword>
<dbReference type="KEGG" id="fcm:BIW12_11745"/>
<proteinExistence type="predicted"/>
<evidence type="ECO:0000313" key="2">
    <source>
        <dbReference type="Proteomes" id="UP000178198"/>
    </source>
</evidence>
<gene>
    <name evidence="1" type="ORF">BIW12_11745</name>
</gene>
<dbReference type="AlphaFoldDB" id="A0A1D9PBU5"/>
<accession>A0A1D9PBU5</accession>
<protein>
    <submittedName>
        <fullName evidence="1">Uncharacterized protein</fullName>
    </submittedName>
</protein>
<evidence type="ECO:0000313" key="1">
    <source>
        <dbReference type="EMBL" id="APA00047.1"/>
    </source>
</evidence>
<sequence length="218" mass="25259">MTEELNTLLSDLENEDTKLIEIGKNLIKTNGMTEFTFFCNSILNRTINLNRGYITLVKDNNYIAAAPLVRLNLDSLLRLFASTQSEFDVDTFAKNIRKGEIIRKMKYFKNKKERLTDSKLIEIIKEIKGFKWTEKIYEAGSGYIHLSNQHFYSSVKISGKNTIESGIRKTDEFVPIKEKIAGTYYMQQASKGIRIFIGDWIEERKKSFPDRSDISTQQ</sequence>
<organism evidence="1 2">
    <name type="scientific">Flavobacterium commune</name>
    <dbReference type="NCBI Taxonomy" id="1306519"/>
    <lineage>
        <taxon>Bacteria</taxon>
        <taxon>Pseudomonadati</taxon>
        <taxon>Bacteroidota</taxon>
        <taxon>Flavobacteriia</taxon>
        <taxon>Flavobacteriales</taxon>
        <taxon>Flavobacteriaceae</taxon>
        <taxon>Flavobacterium</taxon>
    </lineage>
</organism>
<dbReference type="STRING" id="1306519.BIW12_11745"/>
<dbReference type="Proteomes" id="UP000178198">
    <property type="component" value="Chromosome"/>
</dbReference>
<reference evidence="1 2" key="1">
    <citation type="submission" date="2016-10" db="EMBL/GenBank/DDBJ databases">
        <title>Complete Genome Sequence of Flavobacterium sp. PK15.</title>
        <authorList>
            <person name="Ekwe A."/>
            <person name="Kim S.B."/>
        </authorList>
    </citation>
    <scope>NUCLEOTIDE SEQUENCE [LARGE SCALE GENOMIC DNA]</scope>
    <source>
        <strain evidence="1 2">PK15</strain>
    </source>
</reference>
<name>A0A1D9PBU5_9FLAO</name>